<sequence>MVQTVVDGIAQTAPAHTFGASPRAVSNWMKRSREGGLRSLRPCKRGRRLESGRLDHRQTMRIRKLIIEPMPDRLALPFYLWTRESVAQLIEREYGIKVSARTVGRYLKHWPIAPA</sequence>
<organism evidence="1 2">
    <name type="scientific">Paraburkholderia phymatum (strain DSM 17167 / CIP 108236 / LMG 21445 / STM815)</name>
    <name type="common">Burkholderia phymatum</name>
    <dbReference type="NCBI Taxonomy" id="391038"/>
    <lineage>
        <taxon>Bacteria</taxon>
        <taxon>Pseudomonadati</taxon>
        <taxon>Pseudomonadota</taxon>
        <taxon>Betaproteobacteria</taxon>
        <taxon>Burkholderiales</taxon>
        <taxon>Burkholderiaceae</taxon>
        <taxon>Paraburkholderia</taxon>
    </lineage>
</organism>
<dbReference type="Pfam" id="PF13565">
    <property type="entry name" value="HTH_32"/>
    <property type="match status" value="1"/>
</dbReference>
<dbReference type="EMBL" id="CP001046">
    <property type="protein sequence ID" value="ACC76635.1"/>
    <property type="molecule type" value="Genomic_DNA"/>
</dbReference>
<evidence type="ECO:0000313" key="2">
    <source>
        <dbReference type="Proteomes" id="UP000001192"/>
    </source>
</evidence>
<keyword evidence="1" id="KW-0614">Plasmid</keyword>
<dbReference type="KEGG" id="bph:Bphy_7749"/>
<geneLocation type="plasmid" evidence="1 2">
    <name>pBPHY02</name>
</geneLocation>
<reference evidence="2" key="1">
    <citation type="journal article" date="2014" name="Stand. Genomic Sci.">
        <title>Complete genome sequence of Burkholderia phymatum STM815(T), a broad host range and efficient nitrogen-fixing symbiont of Mimosa species.</title>
        <authorList>
            <person name="Moulin L."/>
            <person name="Klonowska A."/>
            <person name="Caroline B."/>
            <person name="Booth K."/>
            <person name="Vriezen J.A."/>
            <person name="Melkonian R."/>
            <person name="James E.K."/>
            <person name="Young J.P."/>
            <person name="Bena G."/>
            <person name="Hauser L."/>
            <person name="Land M."/>
            <person name="Kyrpides N."/>
            <person name="Bruce D."/>
            <person name="Chain P."/>
            <person name="Copeland A."/>
            <person name="Pitluck S."/>
            <person name="Woyke T."/>
            <person name="Lizotte-Waniewski M."/>
            <person name="Bristow J."/>
            <person name="Riley M."/>
        </authorList>
    </citation>
    <scope>NUCLEOTIDE SEQUENCE [LARGE SCALE GENOMIC DNA]</scope>
    <source>
        <strain evidence="2">DSM 17167 / CIP 108236 / LMG 21445 / STM815</strain>
        <plasmid evidence="2">Plasmid pBPHY02</plasmid>
    </source>
</reference>
<dbReference type="HOGENOM" id="CLU_2328388_0_0_4"/>
<dbReference type="SUPFAM" id="SSF46689">
    <property type="entry name" value="Homeodomain-like"/>
    <property type="match status" value="1"/>
</dbReference>
<dbReference type="Proteomes" id="UP000001192">
    <property type="component" value="Plasmid pBPHY02"/>
</dbReference>
<dbReference type="eggNOG" id="COG3415">
    <property type="taxonomic scope" value="Bacteria"/>
</dbReference>
<name>B2JYC7_PARP8</name>
<dbReference type="InterPro" id="IPR009057">
    <property type="entry name" value="Homeodomain-like_sf"/>
</dbReference>
<accession>B2JYC7</accession>
<dbReference type="AlphaFoldDB" id="B2JYC7"/>
<evidence type="ECO:0000313" key="1">
    <source>
        <dbReference type="EMBL" id="ACC76635.1"/>
    </source>
</evidence>
<protein>
    <submittedName>
        <fullName evidence="1">Putative transposase</fullName>
    </submittedName>
</protein>
<gene>
    <name evidence="1" type="ordered locus">Bphy_7749</name>
</gene>
<keyword evidence="2" id="KW-1185">Reference proteome</keyword>
<proteinExistence type="predicted"/>